<keyword evidence="3 7" id="KW-0547">Nucleotide-binding</keyword>
<keyword evidence="4 7" id="KW-0833">Ubl conjugation pathway</keyword>
<evidence type="ECO:0000259" key="8">
    <source>
        <dbReference type="PROSITE" id="PS50127"/>
    </source>
</evidence>
<dbReference type="EMBL" id="CAJNOR010003146">
    <property type="protein sequence ID" value="CAF1382493.1"/>
    <property type="molecule type" value="Genomic_DNA"/>
</dbReference>
<evidence type="ECO:0000256" key="1">
    <source>
        <dbReference type="ARBA" id="ARBA00012486"/>
    </source>
</evidence>
<evidence type="ECO:0000256" key="7">
    <source>
        <dbReference type="RuleBase" id="RU362109"/>
    </source>
</evidence>
<accession>A0A815M4T8</accession>
<dbReference type="Proteomes" id="UP000663852">
    <property type="component" value="Unassembled WGS sequence"/>
</dbReference>
<dbReference type="EC" id="2.3.2.23" evidence="1"/>
<dbReference type="FunFam" id="3.10.110.10:FF:000060">
    <property type="entry name" value="Ubiquitin conjugating enzyme (UbcB)"/>
    <property type="match status" value="1"/>
</dbReference>
<comment type="caution">
    <text evidence="10">The sequence shown here is derived from an EMBL/GenBank/DDBJ whole genome shotgun (WGS) entry which is preliminary data.</text>
</comment>
<dbReference type="SMART" id="SM00212">
    <property type="entry name" value="UBCc"/>
    <property type="match status" value="1"/>
</dbReference>
<dbReference type="InterPro" id="IPR023313">
    <property type="entry name" value="UBQ-conjugating_AS"/>
</dbReference>
<dbReference type="GO" id="GO:0061631">
    <property type="term" value="F:ubiquitin conjugating enzyme activity"/>
    <property type="evidence" value="ECO:0007669"/>
    <property type="project" value="UniProtKB-EC"/>
</dbReference>
<dbReference type="Proteomes" id="UP000663828">
    <property type="component" value="Unassembled WGS sequence"/>
</dbReference>
<evidence type="ECO:0000256" key="3">
    <source>
        <dbReference type="ARBA" id="ARBA00022741"/>
    </source>
</evidence>
<feature type="active site" description="Glycyl thioester intermediate" evidence="6">
    <location>
        <position position="88"/>
    </location>
</feature>
<gene>
    <name evidence="10" type="ORF">EDS130_LOCUS37372</name>
    <name evidence="9" type="ORF">XAT740_LOCUS33153</name>
</gene>
<dbReference type="SUPFAM" id="SSF54495">
    <property type="entry name" value="UBC-like"/>
    <property type="match status" value="1"/>
</dbReference>
<evidence type="ECO:0000313" key="12">
    <source>
        <dbReference type="Proteomes" id="UP000663852"/>
    </source>
</evidence>
<dbReference type="InterPro" id="IPR000608">
    <property type="entry name" value="UBC"/>
</dbReference>
<sequence length="153" mass="17510">MALLKRLLIQYSQLQKDPAPLCFAKPKDQDNDITHWTGYIDGPPQTPYAGGRFYLVIDFPPDYPFKPPQVQFTTPIYHPNISKKGEICLDILHSQWSPAFSIRALLLSICSLLTDPNLDHGLNREALKCCETDRKQFEETASQWTQKYAAKQV</sequence>
<dbReference type="AlphaFoldDB" id="A0A815M4T8"/>
<feature type="domain" description="UBC core" evidence="8">
    <location>
        <begin position="2"/>
        <end position="150"/>
    </location>
</feature>
<proteinExistence type="inferred from homology"/>
<evidence type="ECO:0000313" key="11">
    <source>
        <dbReference type="Proteomes" id="UP000663828"/>
    </source>
</evidence>
<dbReference type="PROSITE" id="PS00183">
    <property type="entry name" value="UBC_1"/>
    <property type="match status" value="1"/>
</dbReference>
<comment type="similarity">
    <text evidence="7">Belongs to the ubiquitin-conjugating enzyme family.</text>
</comment>
<evidence type="ECO:0000256" key="2">
    <source>
        <dbReference type="ARBA" id="ARBA00022679"/>
    </source>
</evidence>
<evidence type="ECO:0000256" key="6">
    <source>
        <dbReference type="PROSITE-ProRule" id="PRU10133"/>
    </source>
</evidence>
<protein>
    <recommendedName>
        <fullName evidence="1">E2 ubiquitin-conjugating enzyme</fullName>
        <ecNumber evidence="1">2.3.2.23</ecNumber>
    </recommendedName>
</protein>
<keyword evidence="5 7" id="KW-0067">ATP-binding</keyword>
<reference evidence="10" key="1">
    <citation type="submission" date="2021-02" db="EMBL/GenBank/DDBJ databases">
        <authorList>
            <person name="Nowell W R."/>
        </authorList>
    </citation>
    <scope>NUCLEOTIDE SEQUENCE</scope>
</reference>
<dbReference type="Gene3D" id="3.10.110.10">
    <property type="entry name" value="Ubiquitin Conjugating Enzyme"/>
    <property type="match status" value="1"/>
</dbReference>
<dbReference type="Pfam" id="PF00179">
    <property type="entry name" value="UQ_con"/>
    <property type="match status" value="1"/>
</dbReference>
<dbReference type="EMBL" id="CAJNOJ010000367">
    <property type="protein sequence ID" value="CAF1419667.1"/>
    <property type="molecule type" value="Genomic_DNA"/>
</dbReference>
<organism evidence="10 12">
    <name type="scientific">Adineta ricciae</name>
    <name type="common">Rotifer</name>
    <dbReference type="NCBI Taxonomy" id="249248"/>
    <lineage>
        <taxon>Eukaryota</taxon>
        <taxon>Metazoa</taxon>
        <taxon>Spiralia</taxon>
        <taxon>Gnathifera</taxon>
        <taxon>Rotifera</taxon>
        <taxon>Eurotatoria</taxon>
        <taxon>Bdelloidea</taxon>
        <taxon>Adinetida</taxon>
        <taxon>Adinetidae</taxon>
        <taxon>Adineta</taxon>
    </lineage>
</organism>
<keyword evidence="11" id="KW-1185">Reference proteome</keyword>
<dbReference type="InterPro" id="IPR016135">
    <property type="entry name" value="UBQ-conjugating_enzyme/RWD"/>
</dbReference>
<evidence type="ECO:0000313" key="9">
    <source>
        <dbReference type="EMBL" id="CAF1382493.1"/>
    </source>
</evidence>
<evidence type="ECO:0000256" key="4">
    <source>
        <dbReference type="ARBA" id="ARBA00022786"/>
    </source>
</evidence>
<dbReference type="GO" id="GO:0005524">
    <property type="term" value="F:ATP binding"/>
    <property type="evidence" value="ECO:0007669"/>
    <property type="project" value="UniProtKB-UniRule"/>
</dbReference>
<dbReference type="PANTHER" id="PTHR24068">
    <property type="entry name" value="UBIQUITIN-CONJUGATING ENZYME E2"/>
    <property type="match status" value="1"/>
</dbReference>
<evidence type="ECO:0000256" key="5">
    <source>
        <dbReference type="ARBA" id="ARBA00022840"/>
    </source>
</evidence>
<keyword evidence="2" id="KW-0808">Transferase</keyword>
<dbReference type="OrthoDB" id="10253686at2759"/>
<name>A0A815M4T8_ADIRI</name>
<evidence type="ECO:0000313" key="10">
    <source>
        <dbReference type="EMBL" id="CAF1419667.1"/>
    </source>
</evidence>
<dbReference type="PROSITE" id="PS50127">
    <property type="entry name" value="UBC_2"/>
    <property type="match status" value="1"/>
</dbReference>